<dbReference type="PANTHER" id="PTHR36884">
    <property type="entry name" value="FIP1[III]-LIKE PROTEIN"/>
    <property type="match status" value="1"/>
</dbReference>
<dbReference type="EMBL" id="BLLF01001909">
    <property type="protein sequence ID" value="GFH21806.1"/>
    <property type="molecule type" value="Genomic_DNA"/>
</dbReference>
<feature type="compositionally biased region" description="Gly residues" evidence="5">
    <location>
        <begin position="59"/>
        <end position="76"/>
    </location>
</feature>
<accession>A0A699ZSS6</accession>
<protein>
    <submittedName>
        <fullName evidence="7">Phytoene desaturase</fullName>
    </submittedName>
</protein>
<feature type="non-terminal residue" evidence="7">
    <location>
        <position position="1"/>
    </location>
</feature>
<proteinExistence type="inferred from homology"/>
<keyword evidence="8" id="KW-1185">Reference proteome</keyword>
<dbReference type="GO" id="GO:0005634">
    <property type="term" value="C:nucleus"/>
    <property type="evidence" value="ECO:0007669"/>
    <property type="project" value="UniProtKB-SubCell"/>
</dbReference>
<dbReference type="InterPro" id="IPR044976">
    <property type="entry name" value="FIPS5/FIPS3-like"/>
</dbReference>
<comment type="similarity">
    <text evidence="2">Belongs to the FIP1 family.</text>
</comment>
<dbReference type="AlphaFoldDB" id="A0A699ZSS6"/>
<evidence type="ECO:0000313" key="7">
    <source>
        <dbReference type="EMBL" id="GFH21806.1"/>
    </source>
</evidence>
<comment type="subcellular location">
    <subcellularLocation>
        <location evidence="1">Nucleus</location>
    </subcellularLocation>
</comment>
<comment type="caution">
    <text evidence="7">The sequence shown here is derived from an EMBL/GenBank/DDBJ whole genome shotgun (WGS) entry which is preliminary data.</text>
</comment>
<sequence>VLEAPWRLPTANLRDYFNYDLDERKWREYCRKVEQYRAEFTLRNQIRTVGAAEQPAAGPGTGGSEGGQRGGPGGGPGGPPPGTRFVGHDPSLPPEVNAMLMKVSLCSTWQCGAPGSGLAHPRGG</sequence>
<keyword evidence="4" id="KW-0539">Nucleus</keyword>
<gene>
    <name evidence="7" type="ORF">HaLaN_19176</name>
</gene>
<evidence type="ECO:0000259" key="6">
    <source>
        <dbReference type="Pfam" id="PF05182"/>
    </source>
</evidence>
<keyword evidence="3" id="KW-0507">mRNA processing</keyword>
<dbReference type="Proteomes" id="UP000485058">
    <property type="component" value="Unassembled WGS sequence"/>
</dbReference>
<dbReference type="PANTHER" id="PTHR36884:SF4">
    <property type="entry name" value="FIP1[III]-LIKE PROTEIN"/>
    <property type="match status" value="1"/>
</dbReference>
<evidence type="ECO:0000256" key="4">
    <source>
        <dbReference type="ARBA" id="ARBA00023242"/>
    </source>
</evidence>
<reference evidence="7 8" key="1">
    <citation type="submission" date="2020-02" db="EMBL/GenBank/DDBJ databases">
        <title>Draft genome sequence of Haematococcus lacustris strain NIES-144.</title>
        <authorList>
            <person name="Morimoto D."/>
            <person name="Nakagawa S."/>
            <person name="Yoshida T."/>
            <person name="Sawayama S."/>
        </authorList>
    </citation>
    <scope>NUCLEOTIDE SEQUENCE [LARGE SCALE GENOMIC DNA]</scope>
    <source>
        <strain evidence="7 8">NIES-144</strain>
    </source>
</reference>
<dbReference type="Pfam" id="PF05182">
    <property type="entry name" value="Fip1"/>
    <property type="match status" value="1"/>
</dbReference>
<feature type="region of interest" description="Disordered" evidence="5">
    <location>
        <begin position="47"/>
        <end position="93"/>
    </location>
</feature>
<dbReference type="GO" id="GO:0006397">
    <property type="term" value="P:mRNA processing"/>
    <property type="evidence" value="ECO:0007669"/>
    <property type="project" value="UniProtKB-KW"/>
</dbReference>
<organism evidence="7 8">
    <name type="scientific">Haematococcus lacustris</name>
    <name type="common">Green alga</name>
    <name type="synonym">Haematococcus pluvialis</name>
    <dbReference type="NCBI Taxonomy" id="44745"/>
    <lineage>
        <taxon>Eukaryota</taxon>
        <taxon>Viridiplantae</taxon>
        <taxon>Chlorophyta</taxon>
        <taxon>core chlorophytes</taxon>
        <taxon>Chlorophyceae</taxon>
        <taxon>CS clade</taxon>
        <taxon>Chlamydomonadales</taxon>
        <taxon>Haematococcaceae</taxon>
        <taxon>Haematococcus</taxon>
    </lineage>
</organism>
<dbReference type="InterPro" id="IPR007854">
    <property type="entry name" value="Fip1_dom"/>
</dbReference>
<name>A0A699ZSS6_HAELA</name>
<evidence type="ECO:0000256" key="1">
    <source>
        <dbReference type="ARBA" id="ARBA00004123"/>
    </source>
</evidence>
<evidence type="ECO:0000313" key="8">
    <source>
        <dbReference type="Proteomes" id="UP000485058"/>
    </source>
</evidence>
<evidence type="ECO:0000256" key="3">
    <source>
        <dbReference type="ARBA" id="ARBA00022664"/>
    </source>
</evidence>
<evidence type="ECO:0000256" key="2">
    <source>
        <dbReference type="ARBA" id="ARBA00007459"/>
    </source>
</evidence>
<feature type="domain" description="Pre-mRNA polyadenylation factor Fip1" evidence="6">
    <location>
        <begin position="3"/>
        <end position="37"/>
    </location>
</feature>
<evidence type="ECO:0000256" key="5">
    <source>
        <dbReference type="SAM" id="MobiDB-lite"/>
    </source>
</evidence>